<dbReference type="AlphaFoldDB" id="A0A922HXY1"/>
<dbReference type="EMBL" id="SDOV01000001">
    <property type="protein sequence ID" value="KAH7646199.1"/>
    <property type="molecule type" value="Genomic_DNA"/>
</dbReference>
<feature type="transmembrane region" description="Helical" evidence="3">
    <location>
        <begin position="58"/>
        <end position="81"/>
    </location>
</feature>
<dbReference type="GO" id="GO:0016020">
    <property type="term" value="C:membrane"/>
    <property type="evidence" value="ECO:0007669"/>
    <property type="project" value="TreeGrafter"/>
</dbReference>
<evidence type="ECO:0000256" key="1">
    <source>
        <dbReference type="SAM" id="Coils"/>
    </source>
</evidence>
<dbReference type="Proteomes" id="UP000828236">
    <property type="component" value="Unassembled WGS sequence"/>
</dbReference>
<feature type="compositionally biased region" description="Polar residues" evidence="2">
    <location>
        <begin position="341"/>
        <end position="352"/>
    </location>
</feature>
<accession>A0A922HXY1</accession>
<dbReference type="EMBL" id="ASGP02000003">
    <property type="protein sequence ID" value="KAH9516591.1"/>
    <property type="molecule type" value="Genomic_DNA"/>
</dbReference>
<gene>
    <name evidence="5" type="ORF">DERF_007325</name>
    <name evidence="4" type="ORF">HUG17_1737</name>
</gene>
<evidence type="ECO:0000313" key="5">
    <source>
        <dbReference type="EMBL" id="KAH9516591.1"/>
    </source>
</evidence>
<reference evidence="4" key="2">
    <citation type="submission" date="2020-06" db="EMBL/GenBank/DDBJ databases">
        <authorList>
            <person name="Ji K."/>
            <person name="Li J."/>
        </authorList>
    </citation>
    <scope>NUCLEOTIDE SEQUENCE</scope>
    <source>
        <strain evidence="4">JKM2019</strain>
        <tissue evidence="4">Whole body</tissue>
    </source>
</reference>
<evidence type="ECO:0000256" key="3">
    <source>
        <dbReference type="SAM" id="Phobius"/>
    </source>
</evidence>
<keyword evidence="1" id="KW-0175">Coiled coil</keyword>
<organism evidence="5 6">
    <name type="scientific">Dermatophagoides farinae</name>
    <name type="common">American house dust mite</name>
    <dbReference type="NCBI Taxonomy" id="6954"/>
    <lineage>
        <taxon>Eukaryota</taxon>
        <taxon>Metazoa</taxon>
        <taxon>Ecdysozoa</taxon>
        <taxon>Arthropoda</taxon>
        <taxon>Chelicerata</taxon>
        <taxon>Arachnida</taxon>
        <taxon>Acari</taxon>
        <taxon>Acariformes</taxon>
        <taxon>Sarcoptiformes</taxon>
        <taxon>Astigmata</taxon>
        <taxon>Psoroptidia</taxon>
        <taxon>Analgoidea</taxon>
        <taxon>Pyroglyphidae</taxon>
        <taxon>Dermatophagoidinae</taxon>
        <taxon>Dermatophagoides</taxon>
    </lineage>
</organism>
<dbReference type="OrthoDB" id="509821at2759"/>
<dbReference type="PANTHER" id="PTHR21780:SF0">
    <property type="entry name" value="TRANSMEMBRANE PROTEIN 209"/>
    <property type="match status" value="1"/>
</dbReference>
<dbReference type="Proteomes" id="UP000790347">
    <property type="component" value="Unassembled WGS sequence"/>
</dbReference>
<protein>
    <submittedName>
        <fullName evidence="4">Cytochrome b561-like protein</fullName>
    </submittedName>
</protein>
<reference evidence="4" key="3">
    <citation type="journal article" date="2021" name="World Allergy Organ. J.">
        <title>Chromosome-level assembly of Dermatophagoides farinae genome and transcriptome reveals two novel allergens Der f 37 and Der f 39.</title>
        <authorList>
            <person name="Chen J."/>
            <person name="Cai Z."/>
            <person name="Fan D."/>
            <person name="Hu J."/>
            <person name="Hou Y."/>
            <person name="He Y."/>
            <person name="Zhang Z."/>
            <person name="Zhao Z."/>
            <person name="Gao P."/>
            <person name="Hu W."/>
            <person name="Sun J."/>
            <person name="Li J."/>
            <person name="Ji K."/>
        </authorList>
    </citation>
    <scope>NUCLEOTIDE SEQUENCE</scope>
    <source>
        <strain evidence="4">JKM2019</strain>
    </source>
</reference>
<keyword evidence="3" id="KW-0472">Membrane</keyword>
<evidence type="ECO:0000313" key="6">
    <source>
        <dbReference type="Proteomes" id="UP000790347"/>
    </source>
</evidence>
<reference evidence="5" key="1">
    <citation type="submission" date="2013-05" db="EMBL/GenBank/DDBJ databases">
        <authorList>
            <person name="Yim A.K.Y."/>
            <person name="Chan T.F."/>
            <person name="Ji K.M."/>
            <person name="Liu X.Y."/>
            <person name="Zhou J.W."/>
            <person name="Li R.Q."/>
            <person name="Yang K.Y."/>
            <person name="Li J."/>
            <person name="Li M."/>
            <person name="Law P.T.W."/>
            <person name="Wu Y.L."/>
            <person name="Cai Z.L."/>
            <person name="Qin H."/>
            <person name="Bao Y."/>
            <person name="Leung R.K.K."/>
            <person name="Ng P.K.S."/>
            <person name="Zou J."/>
            <person name="Zhong X.J."/>
            <person name="Ran P.X."/>
            <person name="Zhong N.S."/>
            <person name="Liu Z.G."/>
            <person name="Tsui S.K.W."/>
        </authorList>
    </citation>
    <scope>NUCLEOTIDE SEQUENCE</scope>
    <source>
        <strain evidence="5">Derf</strain>
        <tissue evidence="5">Whole organism</tissue>
    </source>
</reference>
<feature type="coiled-coil region" evidence="1">
    <location>
        <begin position="233"/>
        <end position="260"/>
    </location>
</feature>
<keyword evidence="3" id="KW-1133">Transmembrane helix</keyword>
<name>A0A922HXY1_DERFA</name>
<keyword evidence="6" id="KW-1185">Reference proteome</keyword>
<feature type="transmembrane region" description="Helical" evidence="3">
    <location>
        <begin position="20"/>
        <end position="46"/>
    </location>
</feature>
<dbReference type="Pfam" id="PF09786">
    <property type="entry name" value="CytochromB561_N"/>
    <property type="match status" value="1"/>
</dbReference>
<evidence type="ECO:0000256" key="2">
    <source>
        <dbReference type="SAM" id="MobiDB-lite"/>
    </source>
</evidence>
<feature type="region of interest" description="Disordered" evidence="2">
    <location>
        <begin position="341"/>
        <end position="366"/>
    </location>
</feature>
<reference evidence="5" key="4">
    <citation type="journal article" date="2022" name="Res Sq">
        <title>Comparative Genomics Reveals Insights into the Divergent Evolution of Astigmatic Mites and Household Pest Adaptations.</title>
        <authorList>
            <person name="Xiong Q."/>
            <person name="Wan A.T.-Y."/>
            <person name="Liu X.-Y."/>
            <person name="Fung C.S.-H."/>
            <person name="Xiao X."/>
            <person name="Malainual N."/>
            <person name="Hou J."/>
            <person name="Wang L."/>
            <person name="Wang M."/>
            <person name="Yang K."/>
            <person name="Cui Y."/>
            <person name="Leung E."/>
            <person name="Nong W."/>
            <person name="Shin S.-K."/>
            <person name="Au S."/>
            <person name="Jeong K.Y."/>
            <person name="Chew F.T."/>
            <person name="Hui J."/>
            <person name="Leung T.F."/>
            <person name="Tungtrongchitr A."/>
            <person name="Zhong N."/>
            <person name="Liu Z."/>
            <person name="Tsui S."/>
        </authorList>
    </citation>
    <scope>NUCLEOTIDE SEQUENCE</scope>
    <source>
        <strain evidence="5">Derf</strain>
        <tissue evidence="5">Whole organism</tissue>
    </source>
</reference>
<dbReference type="PANTHER" id="PTHR21780">
    <property type="entry name" value="TRANSMEMBRANE PROTEIN 209"/>
    <property type="match status" value="1"/>
</dbReference>
<evidence type="ECO:0000313" key="4">
    <source>
        <dbReference type="EMBL" id="KAH7646199.1"/>
    </source>
</evidence>
<keyword evidence="3" id="KW-0812">Transmembrane</keyword>
<feature type="compositionally biased region" description="Low complexity" evidence="2">
    <location>
        <begin position="354"/>
        <end position="366"/>
    </location>
</feature>
<proteinExistence type="predicted"/>
<dbReference type="InterPro" id="IPR019176">
    <property type="entry name" value="Cytochrome_B561-rel"/>
</dbReference>
<comment type="caution">
    <text evidence="5">The sequence shown here is derived from an EMBL/GenBank/DDBJ whole genome shotgun (WGS) entry which is preliminary data.</text>
</comment>
<sequence length="636" mass="72623">MINSAEILKQRQFVSTARNAPLWAGINLSFLILCLIEFQCSVFTSISSLTFIKNMMTFLEILFMFLFLINFIYNTYLFVWFKRFLQPIQMTPEEFRLFGIDENECGFKLKDVTTTNDSCQEFKSKHKISLTPKFEISYENLSNHGHSSLDSTALSTRFHDSNSLYDIKPTSWSFNPGTIADSPYSKRSDASLNNSLSQKQIDGIRFRRSRSFLNDSFDKSLSPTCSSSVITSKADLDRYLQKHEQRQEELEELLQAQKRYANVNPVLQTMNEMNSTLSHGQNANHYTIGQQFLQTSKNSDLSFHNNSITPTKHVSFNNSSSSNLFNDSSIFWAHNSPSRALTPPSYKSSIKTHSPPSGSSLEKSESLNSSTRTLEKILSKLDVDDSLLNQMVENIRKWISQTILVRLCREIESINKLIVEKGYIDSMIGETPLKNLKQLAENRRTEFPTLEQVCPFLDISNVRNLENTIPVQEYLVRRLKDLAKGGCMIEFLWDGGGSYNYRPWKQDSLLTDAELILHVFCTYMDSRLLFNPALPEGKPFSSQHFRAATSAGSPGTNSSPMKSIKSDTYIQQEKIYPPHYSLMLKGEHFEIPPGRNNLFYALLIFIHHIKMKNFGLLGRINLGPSGLNIAWVIESK</sequence>